<protein>
    <recommendedName>
        <fullName evidence="4">DUF3329 domain-containing protein</fullName>
    </recommendedName>
</protein>
<evidence type="ECO:0000313" key="3">
    <source>
        <dbReference type="Proteomes" id="UP001515660"/>
    </source>
</evidence>
<name>A0ABX0GB02_9RHOB</name>
<feature type="transmembrane region" description="Helical" evidence="1">
    <location>
        <begin position="39"/>
        <end position="57"/>
    </location>
</feature>
<evidence type="ECO:0008006" key="4">
    <source>
        <dbReference type="Google" id="ProtNLM"/>
    </source>
</evidence>
<feature type="transmembrane region" description="Helical" evidence="1">
    <location>
        <begin position="14"/>
        <end position="33"/>
    </location>
</feature>
<dbReference type="EMBL" id="JAANHS010000016">
    <property type="protein sequence ID" value="NHB78157.1"/>
    <property type="molecule type" value="Genomic_DNA"/>
</dbReference>
<keyword evidence="3" id="KW-1185">Reference proteome</keyword>
<keyword evidence="1" id="KW-0472">Membrane</keyword>
<accession>A0ABX0GB02</accession>
<keyword evidence="1" id="KW-1133">Transmembrane helix</keyword>
<reference evidence="2 3" key="1">
    <citation type="journal article" date="2022" name="Microorganisms">
        <title>Genome Sequence and Characterization of a Xanthorhodopsin-Containing, Aerobic Anoxygenic Phototrophic Rhodobacter Species, Isolated from Mesophilic Conditions at Yellowstone National Park.</title>
        <authorList>
            <person name="Kyndt J.A."/>
            <person name="Robertson S."/>
            <person name="Shoffstall I.B."/>
            <person name="Ramaley R.F."/>
            <person name="Meyer T.E."/>
        </authorList>
    </citation>
    <scope>NUCLEOTIDE SEQUENCE [LARGE SCALE GENOMIC DNA]</scope>
    <source>
        <strain evidence="2 3">M37P</strain>
    </source>
</reference>
<gene>
    <name evidence="2" type="ORF">G8O29_15660</name>
</gene>
<keyword evidence="1" id="KW-0812">Transmembrane</keyword>
<evidence type="ECO:0000256" key="1">
    <source>
        <dbReference type="SAM" id="Phobius"/>
    </source>
</evidence>
<organism evidence="2 3">
    <name type="scientific">Rhodobacter calidifons</name>
    <dbReference type="NCBI Taxonomy" id="2715277"/>
    <lineage>
        <taxon>Bacteria</taxon>
        <taxon>Pseudomonadati</taxon>
        <taxon>Pseudomonadota</taxon>
        <taxon>Alphaproteobacteria</taxon>
        <taxon>Rhodobacterales</taxon>
        <taxon>Rhodobacter group</taxon>
        <taxon>Rhodobacter</taxon>
    </lineage>
</organism>
<dbReference type="Proteomes" id="UP001515660">
    <property type="component" value="Unassembled WGS sequence"/>
</dbReference>
<proteinExistence type="predicted"/>
<dbReference type="RefSeq" id="WP_166404166.1">
    <property type="nucleotide sequence ID" value="NZ_JAANHS010000016.1"/>
</dbReference>
<sequence>MKFLDPNDPVFRHAWVRCLVVVLPLVWGVVEFVWMQAPFWGILFLAAGAYAGYALFVQRDRD</sequence>
<comment type="caution">
    <text evidence="2">The sequence shown here is derived from an EMBL/GenBank/DDBJ whole genome shotgun (WGS) entry which is preliminary data.</text>
</comment>
<evidence type="ECO:0000313" key="2">
    <source>
        <dbReference type="EMBL" id="NHB78157.1"/>
    </source>
</evidence>